<feature type="compositionally biased region" description="Acidic residues" evidence="1">
    <location>
        <begin position="207"/>
        <end position="217"/>
    </location>
</feature>
<name>A0A9P1GIM7_9DINO</name>
<evidence type="ECO:0000313" key="4">
    <source>
        <dbReference type="Proteomes" id="UP001152797"/>
    </source>
</evidence>
<dbReference type="EMBL" id="CAMXCT020005199">
    <property type="protein sequence ID" value="CAL1165029.1"/>
    <property type="molecule type" value="Genomic_DNA"/>
</dbReference>
<comment type="caution">
    <text evidence="2">The sequence shown here is derived from an EMBL/GenBank/DDBJ whole genome shotgun (WGS) entry which is preliminary data.</text>
</comment>
<evidence type="ECO:0000313" key="3">
    <source>
        <dbReference type="EMBL" id="CAL4798966.1"/>
    </source>
</evidence>
<proteinExistence type="predicted"/>
<accession>A0A9P1GIM7</accession>
<feature type="compositionally biased region" description="Basic and acidic residues" evidence="1">
    <location>
        <begin position="159"/>
        <end position="194"/>
    </location>
</feature>
<evidence type="ECO:0000256" key="1">
    <source>
        <dbReference type="SAM" id="MobiDB-lite"/>
    </source>
</evidence>
<sequence>MEFTLYSDKALSVLLPDKPRSIYSGWSSGDAIAFVTALPAAALWKLPRKDKVELLGDKRCVNLPDVDPKTIAEHEESVFSASISPNELYQELVASYCATAVMDLSPAQGEFCKACLASRTKGVAVCGTESHGSRLELLLTAHILGELSREGSTFFRPESVAKEGEGSDGKDKTETDKTSGKKKKPNPDAKTEPKPKKKSRKTKKESEDADPKEEEEGTDPKPKKKPRKAKKENNDE</sequence>
<protein>
    <submittedName>
        <fullName evidence="2">Uncharacterized protein</fullName>
    </submittedName>
</protein>
<feature type="non-terminal residue" evidence="2">
    <location>
        <position position="1"/>
    </location>
</feature>
<evidence type="ECO:0000313" key="2">
    <source>
        <dbReference type="EMBL" id="CAI4011654.1"/>
    </source>
</evidence>
<feature type="region of interest" description="Disordered" evidence="1">
    <location>
        <begin position="155"/>
        <end position="236"/>
    </location>
</feature>
<dbReference type="Proteomes" id="UP001152797">
    <property type="component" value="Unassembled WGS sequence"/>
</dbReference>
<dbReference type="EMBL" id="CAMXCT010005199">
    <property type="protein sequence ID" value="CAI4011654.1"/>
    <property type="molecule type" value="Genomic_DNA"/>
</dbReference>
<reference evidence="3 4" key="2">
    <citation type="submission" date="2024-05" db="EMBL/GenBank/DDBJ databases">
        <authorList>
            <person name="Chen Y."/>
            <person name="Shah S."/>
            <person name="Dougan E. K."/>
            <person name="Thang M."/>
            <person name="Chan C."/>
        </authorList>
    </citation>
    <scope>NUCLEOTIDE SEQUENCE [LARGE SCALE GENOMIC DNA]</scope>
</reference>
<dbReference type="EMBL" id="CAMXCT030005199">
    <property type="protein sequence ID" value="CAL4798966.1"/>
    <property type="molecule type" value="Genomic_DNA"/>
</dbReference>
<organism evidence="2">
    <name type="scientific">Cladocopium goreaui</name>
    <dbReference type="NCBI Taxonomy" id="2562237"/>
    <lineage>
        <taxon>Eukaryota</taxon>
        <taxon>Sar</taxon>
        <taxon>Alveolata</taxon>
        <taxon>Dinophyceae</taxon>
        <taxon>Suessiales</taxon>
        <taxon>Symbiodiniaceae</taxon>
        <taxon>Cladocopium</taxon>
    </lineage>
</organism>
<dbReference type="AlphaFoldDB" id="A0A9P1GIM7"/>
<keyword evidence="4" id="KW-1185">Reference proteome</keyword>
<gene>
    <name evidence="2" type="ORF">C1SCF055_LOCUS36793</name>
</gene>
<reference evidence="2" key="1">
    <citation type="submission" date="2022-10" db="EMBL/GenBank/DDBJ databases">
        <authorList>
            <person name="Chen Y."/>
            <person name="Dougan E. K."/>
            <person name="Chan C."/>
            <person name="Rhodes N."/>
            <person name="Thang M."/>
        </authorList>
    </citation>
    <scope>NUCLEOTIDE SEQUENCE</scope>
</reference>